<dbReference type="VEuPathDB" id="FungiDB:ATEG_09935"/>
<dbReference type="InterPro" id="IPR022198">
    <property type="entry name" value="DUF3723"/>
</dbReference>
<evidence type="ECO:0000256" key="1">
    <source>
        <dbReference type="SAM" id="MobiDB-lite"/>
    </source>
</evidence>
<feature type="compositionally biased region" description="Basic and acidic residues" evidence="1">
    <location>
        <begin position="937"/>
        <end position="946"/>
    </location>
</feature>
<dbReference type="GeneID" id="4354450"/>
<sequence length="946" mass="106755">MPSIQSRVEREEQLLEAYRKERYQGSARVLLDYLSFDHGFSHCMGDGRNSIRLERILEIQGCLRINRDYHVPVLVSAADWGRRVRFNETDSGPFRALDVPLDTVLRAVKHESLISAARKWLSPPNRWWVVDVYVEAPGPEHGGAEADQPAPGQLQARLVQSLQEQFRNERQPPDGLIYYKIRLYEGALDQPADQAAANKWWAILQNNPATKKHKYLRAFLRHGSFPQAFDALLPVPGLWAVLSYLEHIRHTFITRIFGGEMALAAGADAKSVQLLQCRAPKISNGDLHFLQKRMNDGTLFPLIQDGTKREALWNRLQTIDVPIPTLQTFFSDLRYLAVARRAMRALLHITSPHTKMSIDERLGGQHRMIGHLPLDDGKRVVRRGLRELWRFSFQYGLKMTGTARRQPRDRRTQEAASVVPDVTAPVDRTRLWQHFFWLADGEGFNIPSLGDFGERPMDPAGVPTPANSPEAWSEEEPVSRRRGIPFTPTIDADRCGLSKEALEQTWELRSVTPTLIRHFFRHLSEDIRGSPTTRHPESRVSTPPRQRAVEFLDGLSARGFVLEIGRRRGAQGADIYEWHLEHPLDEVQATLSPGFVSEYEVPPENQLKRRRRDQEASGAKKAMDEIMAWIDRQRNPSSTRDCTAIIGRIPATRLFSCLVPIRGTSTNPMRGKERPRTIWADPARTSAPPANDRSKPSVRLGKRANAAQGASRPVHSQSPWEHYEAGAEVFCGRDVTLARHRTHRKGVVHLQRLTVDRQSAESRIRIIDQCQHPTFPHSLGRIIRPVGDLSVSLCSCSPRWQVLEGIRFLQNQGLVLAALGPTTVLLTADGHVKIGVEDSCAIPKEDMHADTLKLTALAALVEQLMDHVVATMKKWKEPHSRGPEIRSVLAALRTEPLDDLLKVRSVPLPKRHPHTVLISAPESIPRLAADRGPAMAGDRRQQESAS</sequence>
<accession>Q0C8P9</accession>
<dbReference type="AlphaFoldDB" id="Q0C8P9"/>
<dbReference type="Pfam" id="PF12520">
    <property type="entry name" value="DUF3723"/>
    <property type="match status" value="1"/>
</dbReference>
<reference evidence="3" key="1">
    <citation type="submission" date="2005-09" db="EMBL/GenBank/DDBJ databases">
        <title>Annotation of the Aspergillus terreus NIH2624 genome.</title>
        <authorList>
            <person name="Birren B.W."/>
            <person name="Lander E.S."/>
            <person name="Galagan J.E."/>
            <person name="Nusbaum C."/>
            <person name="Devon K."/>
            <person name="Henn M."/>
            <person name="Ma L.-J."/>
            <person name="Jaffe D.B."/>
            <person name="Butler J."/>
            <person name="Alvarez P."/>
            <person name="Gnerre S."/>
            <person name="Grabherr M."/>
            <person name="Kleber M."/>
            <person name="Mauceli E.W."/>
            <person name="Brockman W."/>
            <person name="Rounsley S."/>
            <person name="Young S.K."/>
            <person name="LaButti K."/>
            <person name="Pushparaj V."/>
            <person name="DeCaprio D."/>
            <person name="Crawford M."/>
            <person name="Koehrsen M."/>
            <person name="Engels R."/>
            <person name="Montgomery P."/>
            <person name="Pearson M."/>
            <person name="Howarth C."/>
            <person name="Larson L."/>
            <person name="Luoma S."/>
            <person name="White J."/>
            <person name="Alvarado L."/>
            <person name="Kodira C.D."/>
            <person name="Zeng Q."/>
            <person name="Oleary S."/>
            <person name="Yandava C."/>
            <person name="Denning D.W."/>
            <person name="Nierman W.C."/>
            <person name="Milne T."/>
            <person name="Madden K."/>
        </authorList>
    </citation>
    <scope>NUCLEOTIDE SEQUENCE [LARGE SCALE GENOMIC DNA]</scope>
    <source>
        <strain evidence="3">NIH 2624 / FGSC A1156</strain>
    </source>
</reference>
<dbReference type="OrthoDB" id="4227485at2759"/>
<protein>
    <submittedName>
        <fullName evidence="2">Uncharacterized protein</fullName>
    </submittedName>
</protein>
<feature type="region of interest" description="Disordered" evidence="1">
    <location>
        <begin position="458"/>
        <end position="485"/>
    </location>
</feature>
<organism evidence="2 3">
    <name type="scientific">Aspergillus terreus (strain NIH 2624 / FGSC A1156)</name>
    <dbReference type="NCBI Taxonomy" id="341663"/>
    <lineage>
        <taxon>Eukaryota</taxon>
        <taxon>Fungi</taxon>
        <taxon>Dikarya</taxon>
        <taxon>Ascomycota</taxon>
        <taxon>Pezizomycotina</taxon>
        <taxon>Eurotiomycetes</taxon>
        <taxon>Eurotiomycetidae</taxon>
        <taxon>Eurotiales</taxon>
        <taxon>Aspergillaceae</taxon>
        <taxon>Aspergillus</taxon>
        <taxon>Aspergillus subgen. Circumdati</taxon>
    </lineage>
</organism>
<proteinExistence type="predicted"/>
<feature type="region of interest" description="Disordered" evidence="1">
    <location>
        <begin position="927"/>
        <end position="946"/>
    </location>
</feature>
<dbReference type="EMBL" id="CH476608">
    <property type="protein sequence ID" value="EAU30126.1"/>
    <property type="molecule type" value="Genomic_DNA"/>
</dbReference>
<dbReference type="RefSeq" id="XP_001218557.1">
    <property type="nucleotide sequence ID" value="XM_001218556.1"/>
</dbReference>
<gene>
    <name evidence="2" type="ORF">ATEG_09935</name>
</gene>
<dbReference type="eggNOG" id="ENOG502S0KD">
    <property type="taxonomic scope" value="Eukaryota"/>
</dbReference>
<feature type="region of interest" description="Disordered" evidence="1">
    <location>
        <begin position="666"/>
        <end position="718"/>
    </location>
</feature>
<evidence type="ECO:0000313" key="3">
    <source>
        <dbReference type="Proteomes" id="UP000007963"/>
    </source>
</evidence>
<dbReference type="STRING" id="341663.Q0C8P9"/>
<evidence type="ECO:0000313" key="2">
    <source>
        <dbReference type="EMBL" id="EAU30126.1"/>
    </source>
</evidence>
<dbReference type="HOGENOM" id="CLU_310779_0_0_1"/>
<name>Q0C8P9_ASPTN</name>
<dbReference type="Proteomes" id="UP000007963">
    <property type="component" value="Unassembled WGS sequence"/>
</dbReference>